<dbReference type="PANTHER" id="PTHR30093:SF44">
    <property type="entry name" value="TYPE II SECRETION SYSTEM CORE PROTEIN G"/>
    <property type="match status" value="1"/>
</dbReference>
<dbReference type="InterPro" id="IPR012902">
    <property type="entry name" value="N_methyl_site"/>
</dbReference>
<gene>
    <name evidence="8" type="ORF">GF339_23155</name>
</gene>
<protein>
    <submittedName>
        <fullName evidence="8">Prepilin-type N-terminal cleavage/methylation domain-containing protein</fullName>
    </submittedName>
</protein>
<dbReference type="SUPFAM" id="SSF54523">
    <property type="entry name" value="Pili subunits"/>
    <property type="match status" value="1"/>
</dbReference>
<feature type="transmembrane region" description="Helical" evidence="6">
    <location>
        <begin position="12"/>
        <end position="37"/>
    </location>
</feature>
<dbReference type="AlphaFoldDB" id="A0A9D5K1A2"/>
<evidence type="ECO:0000256" key="6">
    <source>
        <dbReference type="SAM" id="Phobius"/>
    </source>
</evidence>
<proteinExistence type="predicted"/>
<accession>A0A9D5K1A2</accession>
<evidence type="ECO:0000313" key="8">
    <source>
        <dbReference type="EMBL" id="MBD3327502.1"/>
    </source>
</evidence>
<reference evidence="8" key="1">
    <citation type="submission" date="2019-11" db="EMBL/GenBank/DDBJ databases">
        <title>Microbial mats filling the niche in hypersaline microbial mats.</title>
        <authorList>
            <person name="Wong H.L."/>
            <person name="Macleod F.I."/>
            <person name="White R.A. III"/>
            <person name="Burns B.P."/>
        </authorList>
    </citation>
    <scope>NUCLEOTIDE SEQUENCE</scope>
    <source>
        <strain evidence="8">Rbin_158</strain>
    </source>
</reference>
<dbReference type="Pfam" id="PF08334">
    <property type="entry name" value="T2SSG"/>
    <property type="match status" value="1"/>
</dbReference>
<dbReference type="EMBL" id="WJJP01000747">
    <property type="protein sequence ID" value="MBD3327502.1"/>
    <property type="molecule type" value="Genomic_DNA"/>
</dbReference>
<dbReference type="InterPro" id="IPR013545">
    <property type="entry name" value="T2SS_protein-GspG_C"/>
</dbReference>
<sequence>MMFRTFFTRDKGFSVIELLVTLVVIGVLAGIAIPRLMMSYDKARDKKVVADIRSIATALGIYRVDYNQFPDVADYGQLVQTIRSAYGSLIAVPDKDAWGHAFIYRSVSNGSEYTLKSLGKDRLENLPASSEYFDANADTIIINGSFAANHVR</sequence>
<keyword evidence="4 6" id="KW-1133">Transmembrane helix</keyword>
<evidence type="ECO:0000256" key="2">
    <source>
        <dbReference type="ARBA" id="ARBA00022481"/>
    </source>
</evidence>
<evidence type="ECO:0000256" key="5">
    <source>
        <dbReference type="ARBA" id="ARBA00023136"/>
    </source>
</evidence>
<keyword evidence="3 6" id="KW-0812">Transmembrane</keyword>
<evidence type="ECO:0000313" key="9">
    <source>
        <dbReference type="Proteomes" id="UP000649604"/>
    </source>
</evidence>
<dbReference type="Pfam" id="PF07963">
    <property type="entry name" value="N_methyl"/>
    <property type="match status" value="1"/>
</dbReference>
<evidence type="ECO:0000259" key="7">
    <source>
        <dbReference type="Pfam" id="PF08334"/>
    </source>
</evidence>
<keyword evidence="2" id="KW-0488">Methylation</keyword>
<dbReference type="GO" id="GO:0016020">
    <property type="term" value="C:membrane"/>
    <property type="evidence" value="ECO:0007669"/>
    <property type="project" value="UniProtKB-SubCell"/>
</dbReference>
<comment type="subcellular location">
    <subcellularLocation>
        <location evidence="1">Membrane</location>
        <topology evidence="1">Single-pass membrane protein</topology>
    </subcellularLocation>
</comment>
<dbReference type="InterPro" id="IPR045584">
    <property type="entry name" value="Pilin-like"/>
</dbReference>
<evidence type="ECO:0000256" key="1">
    <source>
        <dbReference type="ARBA" id="ARBA00004167"/>
    </source>
</evidence>
<name>A0A9D5K1A2_9BACT</name>
<dbReference type="PRINTS" id="PR00813">
    <property type="entry name" value="BCTERIALGSPG"/>
</dbReference>
<organism evidence="8 9">
    <name type="scientific">candidate division KSB3 bacterium</name>
    <dbReference type="NCBI Taxonomy" id="2044937"/>
    <lineage>
        <taxon>Bacteria</taxon>
        <taxon>candidate division KSB3</taxon>
    </lineage>
</organism>
<dbReference type="Gene3D" id="3.30.700.10">
    <property type="entry name" value="Glycoprotein, Type 4 Pilin"/>
    <property type="match status" value="1"/>
</dbReference>
<evidence type="ECO:0000256" key="3">
    <source>
        <dbReference type="ARBA" id="ARBA00022692"/>
    </source>
</evidence>
<dbReference type="PANTHER" id="PTHR30093">
    <property type="entry name" value="GENERAL SECRETION PATHWAY PROTEIN G"/>
    <property type="match status" value="1"/>
</dbReference>
<dbReference type="Proteomes" id="UP000649604">
    <property type="component" value="Unassembled WGS sequence"/>
</dbReference>
<feature type="domain" description="Type II secretion system protein GspG C-terminal" evidence="7">
    <location>
        <begin position="35"/>
        <end position="124"/>
    </location>
</feature>
<dbReference type="GO" id="GO:0015627">
    <property type="term" value="C:type II protein secretion system complex"/>
    <property type="evidence" value="ECO:0007669"/>
    <property type="project" value="InterPro"/>
</dbReference>
<dbReference type="GO" id="GO:0015628">
    <property type="term" value="P:protein secretion by the type II secretion system"/>
    <property type="evidence" value="ECO:0007669"/>
    <property type="project" value="InterPro"/>
</dbReference>
<dbReference type="InterPro" id="IPR000983">
    <property type="entry name" value="Bac_GSPG_pilin"/>
</dbReference>
<comment type="caution">
    <text evidence="8">The sequence shown here is derived from an EMBL/GenBank/DDBJ whole genome shotgun (WGS) entry which is preliminary data.</text>
</comment>
<evidence type="ECO:0000256" key="4">
    <source>
        <dbReference type="ARBA" id="ARBA00022989"/>
    </source>
</evidence>
<dbReference type="NCBIfam" id="TIGR02532">
    <property type="entry name" value="IV_pilin_GFxxxE"/>
    <property type="match status" value="1"/>
</dbReference>
<keyword evidence="5 6" id="KW-0472">Membrane</keyword>